<keyword evidence="2" id="KW-1185">Reference proteome</keyword>
<reference evidence="1 2" key="2">
    <citation type="journal article" date="2018" name="New Phytol.">
        <title>High intraspecific genome diversity in the model arbuscular mycorrhizal symbiont Rhizophagus irregularis.</title>
        <authorList>
            <person name="Chen E.C.H."/>
            <person name="Morin E."/>
            <person name="Beaudet D."/>
            <person name="Noel J."/>
            <person name="Yildirir G."/>
            <person name="Ndikumana S."/>
            <person name="Charron P."/>
            <person name="St-Onge C."/>
            <person name="Giorgi J."/>
            <person name="Kruger M."/>
            <person name="Marton T."/>
            <person name="Ropars J."/>
            <person name="Grigoriev I.V."/>
            <person name="Hainaut M."/>
            <person name="Henrissat B."/>
            <person name="Roux C."/>
            <person name="Martin F."/>
            <person name="Corradi N."/>
        </authorList>
    </citation>
    <scope>NUCLEOTIDE SEQUENCE [LARGE SCALE GENOMIC DNA]</scope>
    <source>
        <strain evidence="1 2">DAOM 197198</strain>
    </source>
</reference>
<accession>A0A2P4Q649</accession>
<protein>
    <recommendedName>
        <fullName evidence="3">DUF3504 domain-containing protein</fullName>
    </recommendedName>
</protein>
<dbReference type="AlphaFoldDB" id="A0A2P4Q649"/>
<gene>
    <name evidence="1" type="ORF">GLOIN_2v1772887</name>
</gene>
<dbReference type="VEuPathDB" id="FungiDB:RhiirFUN_024541"/>
<comment type="caution">
    <text evidence="1">The sequence shown here is derived from an EMBL/GenBank/DDBJ whole genome shotgun (WGS) entry which is preliminary data.</text>
</comment>
<organism evidence="1 2">
    <name type="scientific">Rhizophagus irregularis (strain DAOM 181602 / DAOM 197198 / MUCL 43194)</name>
    <name type="common">Arbuscular mycorrhizal fungus</name>
    <name type="synonym">Glomus intraradices</name>
    <dbReference type="NCBI Taxonomy" id="747089"/>
    <lineage>
        <taxon>Eukaryota</taxon>
        <taxon>Fungi</taxon>
        <taxon>Fungi incertae sedis</taxon>
        <taxon>Mucoromycota</taxon>
        <taxon>Glomeromycotina</taxon>
        <taxon>Glomeromycetes</taxon>
        <taxon>Glomerales</taxon>
        <taxon>Glomeraceae</taxon>
        <taxon>Rhizophagus</taxon>
    </lineage>
</organism>
<dbReference type="InterPro" id="IPR052787">
    <property type="entry name" value="MAVS"/>
</dbReference>
<name>A0A2P4Q649_RHIID</name>
<dbReference type="Proteomes" id="UP000018888">
    <property type="component" value="Unassembled WGS sequence"/>
</dbReference>
<dbReference type="EMBL" id="AUPC02000087">
    <property type="protein sequence ID" value="POG73121.1"/>
    <property type="molecule type" value="Genomic_DNA"/>
</dbReference>
<evidence type="ECO:0000313" key="1">
    <source>
        <dbReference type="EMBL" id="POG73121.1"/>
    </source>
</evidence>
<dbReference type="PANTHER" id="PTHR21446">
    <property type="entry name" value="DUF3504 DOMAIN-CONTAINING PROTEIN"/>
    <property type="match status" value="1"/>
</dbReference>
<evidence type="ECO:0008006" key="3">
    <source>
        <dbReference type="Google" id="ProtNLM"/>
    </source>
</evidence>
<dbReference type="PANTHER" id="PTHR21446:SF12">
    <property type="entry name" value="POTASSIUM CHANNEL TETRAMERIZATION DOMAIN CONTAINING 1"/>
    <property type="match status" value="1"/>
</dbReference>
<evidence type="ECO:0000313" key="2">
    <source>
        <dbReference type="Proteomes" id="UP000018888"/>
    </source>
</evidence>
<sequence>MPRLGSKNKEKLEETTTPVKDKVDFYREFSKVKNTVKVTDIRIGLLEKFRDEQLYIGKIQEVESEQDLIEQLCSFFANMKKKDGADYSVNSIRASLAAVNRFLQEKSRIKNIDLYNDSRFKAIKEVVDGKIRFLSKNGKDGTTPERLLRRVFFINAIYLWLRGGEHALFNGTDFVKCDDGKADKLVLANHPEVTPFLDKYLSSRPYGADPDFYLQEVEEEFALKMGIWYKPKHVGFRRLNSFLNEICKITGINFSDKAKVPDILNGQVSYNEQVIGKENNNIKTAKEVFYENQQNSLKKPLDLTDINQQLEISMNIDQFKELFNCGLISKLKGKVNLS</sequence>
<proteinExistence type="predicted"/>
<reference evidence="1 2" key="1">
    <citation type="journal article" date="2013" name="Proc. Natl. Acad. Sci. U.S.A.">
        <title>Genome of an arbuscular mycorrhizal fungus provides insight into the oldest plant symbiosis.</title>
        <authorList>
            <person name="Tisserant E."/>
            <person name="Malbreil M."/>
            <person name="Kuo A."/>
            <person name="Kohler A."/>
            <person name="Symeonidi A."/>
            <person name="Balestrini R."/>
            <person name="Charron P."/>
            <person name="Duensing N."/>
            <person name="Frei Dit Frey N."/>
            <person name="Gianinazzi-Pearson V."/>
            <person name="Gilbert L.B."/>
            <person name="Handa Y."/>
            <person name="Herr J.R."/>
            <person name="Hijri M."/>
            <person name="Koul R."/>
            <person name="Kawaguchi M."/>
            <person name="Krajinski F."/>
            <person name="Lammers P.J."/>
            <person name="Masclaux F.G."/>
            <person name="Murat C."/>
            <person name="Morin E."/>
            <person name="Ndikumana S."/>
            <person name="Pagni M."/>
            <person name="Petitpierre D."/>
            <person name="Requena N."/>
            <person name="Rosikiewicz P."/>
            <person name="Riley R."/>
            <person name="Saito K."/>
            <person name="San Clemente H."/>
            <person name="Shapiro H."/>
            <person name="van Tuinen D."/>
            <person name="Becard G."/>
            <person name="Bonfante P."/>
            <person name="Paszkowski U."/>
            <person name="Shachar-Hill Y.Y."/>
            <person name="Tuskan G.A."/>
            <person name="Young P.W."/>
            <person name="Sanders I.R."/>
            <person name="Henrissat B."/>
            <person name="Rensing S.A."/>
            <person name="Grigoriev I.V."/>
            <person name="Corradi N."/>
            <person name="Roux C."/>
            <person name="Martin F."/>
        </authorList>
    </citation>
    <scope>NUCLEOTIDE SEQUENCE [LARGE SCALE GENOMIC DNA]</scope>
    <source>
        <strain evidence="1 2">DAOM 197198</strain>
    </source>
</reference>